<evidence type="ECO:0000256" key="1">
    <source>
        <dbReference type="SAM" id="Phobius"/>
    </source>
</evidence>
<keyword evidence="1" id="KW-0472">Membrane</keyword>
<dbReference type="KEGG" id="som:SOMG_02527"/>
<evidence type="ECO:0000313" key="2">
    <source>
        <dbReference type="EMBL" id="WBW73494.1"/>
    </source>
</evidence>
<dbReference type="GeneID" id="80876008"/>
<name>A0AAE9WDC5_9SCHI</name>
<dbReference type="EMBL" id="CP115612">
    <property type="protein sequence ID" value="WBW73494.1"/>
    <property type="molecule type" value="Genomic_DNA"/>
</dbReference>
<reference evidence="2 3" key="1">
    <citation type="journal article" date="2023" name="G3 (Bethesda)">
        <title>A high-quality reference genome for the fission yeast Schizosaccharomyces osmophilus.</title>
        <authorList>
            <person name="Jia G.S."/>
            <person name="Zhang W.C."/>
            <person name="Liang Y."/>
            <person name="Liu X.H."/>
            <person name="Rhind N."/>
            <person name="Pidoux A."/>
            <person name="Brysch-Herzberg M."/>
            <person name="Du L.L."/>
        </authorList>
    </citation>
    <scope>NUCLEOTIDE SEQUENCE [LARGE SCALE GENOMIC DNA]</scope>
    <source>
        <strain evidence="2 3">CBS 15793</strain>
    </source>
</reference>
<accession>A0AAE9WDC5</accession>
<feature type="transmembrane region" description="Helical" evidence="1">
    <location>
        <begin position="15"/>
        <end position="35"/>
    </location>
</feature>
<gene>
    <name evidence="2" type="primary">cox14</name>
    <name evidence="2" type="ORF">SOMG_02527</name>
</gene>
<keyword evidence="1" id="KW-1133">Transmembrane helix</keyword>
<keyword evidence="1" id="KW-0812">Transmembrane</keyword>
<sequence length="67" mass="7694">MNRGSIYNLIQRGSVSILLFGTVGGTVILGQSYFAHKRRRLAALKEHEKNLQDERFAEDEFNQLDLK</sequence>
<dbReference type="AlphaFoldDB" id="A0AAE9WDC5"/>
<dbReference type="RefSeq" id="XP_056037737.1">
    <property type="nucleotide sequence ID" value="XM_056181319.1"/>
</dbReference>
<evidence type="ECO:0000313" key="3">
    <source>
        <dbReference type="Proteomes" id="UP001212411"/>
    </source>
</evidence>
<organism evidence="2 3">
    <name type="scientific">Schizosaccharomyces osmophilus</name>
    <dbReference type="NCBI Taxonomy" id="2545709"/>
    <lineage>
        <taxon>Eukaryota</taxon>
        <taxon>Fungi</taxon>
        <taxon>Dikarya</taxon>
        <taxon>Ascomycota</taxon>
        <taxon>Taphrinomycotina</taxon>
        <taxon>Schizosaccharomycetes</taxon>
        <taxon>Schizosaccharomycetales</taxon>
        <taxon>Schizosaccharomycetaceae</taxon>
        <taxon>Schizosaccharomyces</taxon>
    </lineage>
</organism>
<dbReference type="Proteomes" id="UP001212411">
    <property type="component" value="Chromosome 2"/>
</dbReference>
<proteinExistence type="predicted"/>
<protein>
    <submittedName>
        <fullName evidence="2">Cytochrome c oxidase assembly protein Cox14</fullName>
    </submittedName>
</protein>
<keyword evidence="3" id="KW-1185">Reference proteome</keyword>